<dbReference type="PANTHER" id="PTHR43586">
    <property type="entry name" value="CYSTEINE DESULFURASE"/>
    <property type="match status" value="1"/>
</dbReference>
<dbReference type="EMBL" id="QPJY01000004">
    <property type="protein sequence ID" value="RCX30611.1"/>
    <property type="molecule type" value="Genomic_DNA"/>
</dbReference>
<keyword evidence="10" id="KW-0456">Lyase</keyword>
<dbReference type="GO" id="GO:0030170">
    <property type="term" value="F:pyridoxal phosphate binding"/>
    <property type="evidence" value="ECO:0007669"/>
    <property type="project" value="UniProtKB-UniRule"/>
</dbReference>
<evidence type="ECO:0000256" key="4">
    <source>
        <dbReference type="ARBA" id="ARBA00022679"/>
    </source>
</evidence>
<dbReference type="SUPFAM" id="SSF53383">
    <property type="entry name" value="PLP-dependent transferases"/>
    <property type="match status" value="1"/>
</dbReference>
<dbReference type="GO" id="GO:0016829">
    <property type="term" value="F:lyase activity"/>
    <property type="evidence" value="ECO:0007669"/>
    <property type="project" value="UniProtKB-KW"/>
</dbReference>
<evidence type="ECO:0000256" key="6">
    <source>
        <dbReference type="ARBA" id="ARBA00050776"/>
    </source>
</evidence>
<dbReference type="InterPro" id="IPR015422">
    <property type="entry name" value="PyrdxlP-dep_Trfase_small"/>
</dbReference>
<dbReference type="Gene3D" id="3.90.1150.10">
    <property type="entry name" value="Aspartate Aminotransferase, domain 1"/>
    <property type="match status" value="1"/>
</dbReference>
<dbReference type="InterPro" id="IPR015421">
    <property type="entry name" value="PyrdxlP-dep_Trfase_major"/>
</dbReference>
<comment type="caution">
    <text evidence="10">The sequence shown here is derived from an EMBL/GenBank/DDBJ whole genome shotgun (WGS) entry which is preliminary data.</text>
</comment>
<proteinExistence type="inferred from homology"/>
<dbReference type="InterPro" id="IPR010970">
    <property type="entry name" value="Cys_dSase_SufS"/>
</dbReference>
<keyword evidence="4 8" id="KW-0808">Transferase</keyword>
<keyword evidence="5 8" id="KW-0663">Pyridoxal phosphate</keyword>
<dbReference type="InterPro" id="IPR000192">
    <property type="entry name" value="Aminotrans_V_dom"/>
</dbReference>
<dbReference type="InterPro" id="IPR016454">
    <property type="entry name" value="Cysteine_dSase"/>
</dbReference>
<dbReference type="CDD" id="cd06453">
    <property type="entry name" value="SufS_like"/>
    <property type="match status" value="1"/>
</dbReference>
<evidence type="ECO:0000256" key="7">
    <source>
        <dbReference type="RuleBase" id="RU004504"/>
    </source>
</evidence>
<accession>A0A369CAQ4</accession>
<sequence length="426" mass="45877">MNAAGGQSGMTAVTTGAMTLPLDVEPIRAQFPVLHQEVNGQPLAYLDNAATTQKPRAVIDAVSGFYERDCANVHRGVHALSARATEAYEAARGSVQRRLNARRPGEIVFVRGATEAINLVAWSFLRPRLQAGDEILVTEMEHHANIVPWQLLCQQIGAQLRVVPVTDSGELRLEALDGLLGDRTRLLALTHVSNALGTINPVAEIVARAHARGVPVLVDGAQALPHVAMDVQALDVDFYVFSGHKTYGPSGIGALYGKHEHLQAMPPWQGGGEMILSVTFDRTTFAAPPLRFEAGTPDMEGAIGLAAALEWLESVGLERAAAHERELLDHATRALRSVPGVRIIGTAAEKAAIISFTMEGAHPHDIGTILDHEGIAVRTGHHCAQPLMRRFGVPATARASFALYNTHAEVERLVEGLHQVRRVLGR</sequence>
<evidence type="ECO:0000313" key="10">
    <source>
        <dbReference type="EMBL" id="RCX30611.1"/>
    </source>
</evidence>
<dbReference type="PANTHER" id="PTHR43586:SF8">
    <property type="entry name" value="CYSTEINE DESULFURASE 1, CHLOROPLASTIC"/>
    <property type="match status" value="1"/>
</dbReference>
<dbReference type="NCBIfam" id="TIGR01979">
    <property type="entry name" value="sufS"/>
    <property type="match status" value="1"/>
</dbReference>
<organism evidence="10 11">
    <name type="scientific">Thioalbus denitrificans</name>
    <dbReference type="NCBI Taxonomy" id="547122"/>
    <lineage>
        <taxon>Bacteria</taxon>
        <taxon>Pseudomonadati</taxon>
        <taxon>Pseudomonadota</taxon>
        <taxon>Gammaproteobacteria</taxon>
        <taxon>Chromatiales</taxon>
        <taxon>Ectothiorhodospiraceae</taxon>
        <taxon>Thioalbus</taxon>
    </lineage>
</organism>
<dbReference type="InterPro" id="IPR020578">
    <property type="entry name" value="Aminotrans_V_PyrdxlP_BS"/>
</dbReference>
<protein>
    <recommendedName>
        <fullName evidence="8">Cysteine desulfurase</fullName>
        <ecNumber evidence="8">2.8.1.7</ecNumber>
    </recommendedName>
</protein>
<comment type="cofactor">
    <cofactor evidence="1 7">
        <name>pyridoxal 5'-phosphate</name>
        <dbReference type="ChEBI" id="CHEBI:597326"/>
    </cofactor>
</comment>
<evidence type="ECO:0000259" key="9">
    <source>
        <dbReference type="Pfam" id="PF00266"/>
    </source>
</evidence>
<feature type="domain" description="Aminotransferase class V" evidence="9">
    <location>
        <begin position="45"/>
        <end position="413"/>
    </location>
</feature>
<dbReference type="Proteomes" id="UP000252707">
    <property type="component" value="Unassembled WGS sequence"/>
</dbReference>
<dbReference type="InterPro" id="IPR015424">
    <property type="entry name" value="PyrdxlP-dep_Trfase"/>
</dbReference>
<evidence type="ECO:0000256" key="8">
    <source>
        <dbReference type="RuleBase" id="RU004506"/>
    </source>
</evidence>
<evidence type="ECO:0000313" key="11">
    <source>
        <dbReference type="Proteomes" id="UP000252707"/>
    </source>
</evidence>
<dbReference type="EC" id="2.8.1.7" evidence="8"/>
<dbReference type="Pfam" id="PF00266">
    <property type="entry name" value="Aminotran_5"/>
    <property type="match status" value="1"/>
</dbReference>
<comment type="catalytic activity">
    <reaction evidence="6 8">
        <text>(sulfur carrier)-H + L-cysteine = (sulfur carrier)-SH + L-alanine</text>
        <dbReference type="Rhea" id="RHEA:43892"/>
        <dbReference type="Rhea" id="RHEA-COMP:14737"/>
        <dbReference type="Rhea" id="RHEA-COMP:14739"/>
        <dbReference type="ChEBI" id="CHEBI:29917"/>
        <dbReference type="ChEBI" id="CHEBI:35235"/>
        <dbReference type="ChEBI" id="CHEBI:57972"/>
        <dbReference type="ChEBI" id="CHEBI:64428"/>
        <dbReference type="EC" id="2.8.1.7"/>
    </reaction>
</comment>
<evidence type="ECO:0000256" key="2">
    <source>
        <dbReference type="ARBA" id="ARBA00002824"/>
    </source>
</evidence>
<evidence type="ECO:0000256" key="1">
    <source>
        <dbReference type="ARBA" id="ARBA00001933"/>
    </source>
</evidence>
<reference evidence="10 11" key="1">
    <citation type="submission" date="2018-07" db="EMBL/GenBank/DDBJ databases">
        <title>Genomic Encyclopedia of Type Strains, Phase IV (KMG-IV): sequencing the most valuable type-strain genomes for metagenomic binning, comparative biology and taxonomic classification.</title>
        <authorList>
            <person name="Goeker M."/>
        </authorList>
    </citation>
    <scope>NUCLEOTIDE SEQUENCE [LARGE SCALE GENOMIC DNA]</scope>
    <source>
        <strain evidence="10 11">DSM 26407</strain>
    </source>
</reference>
<dbReference type="PROSITE" id="PS00595">
    <property type="entry name" value="AA_TRANSFER_CLASS_5"/>
    <property type="match status" value="1"/>
</dbReference>
<dbReference type="GO" id="GO:0031071">
    <property type="term" value="F:cysteine desulfurase activity"/>
    <property type="evidence" value="ECO:0007669"/>
    <property type="project" value="UniProtKB-UniRule"/>
</dbReference>
<comment type="function">
    <text evidence="2 8">Catalyzes the removal of elemental sulfur and selenium atoms from L-cysteine, L-cystine, L-selenocysteine, and L-selenocystine to produce L-alanine.</text>
</comment>
<evidence type="ECO:0000256" key="5">
    <source>
        <dbReference type="ARBA" id="ARBA00022898"/>
    </source>
</evidence>
<dbReference type="PIRSF" id="PIRSF005572">
    <property type="entry name" value="NifS"/>
    <property type="match status" value="1"/>
</dbReference>
<keyword evidence="11" id="KW-1185">Reference proteome</keyword>
<dbReference type="GO" id="GO:0006534">
    <property type="term" value="P:cysteine metabolic process"/>
    <property type="evidence" value="ECO:0007669"/>
    <property type="project" value="UniProtKB-UniRule"/>
</dbReference>
<comment type="similarity">
    <text evidence="3 8">Belongs to the class-V pyridoxal-phosphate-dependent aminotransferase family. Csd subfamily.</text>
</comment>
<name>A0A369CAQ4_9GAMM</name>
<evidence type="ECO:0000256" key="3">
    <source>
        <dbReference type="ARBA" id="ARBA00010447"/>
    </source>
</evidence>
<gene>
    <name evidence="10" type="ORF">DFQ59_10447</name>
</gene>
<dbReference type="AlphaFoldDB" id="A0A369CAQ4"/>
<dbReference type="Gene3D" id="3.40.640.10">
    <property type="entry name" value="Type I PLP-dependent aspartate aminotransferase-like (Major domain)"/>
    <property type="match status" value="1"/>
</dbReference>